<dbReference type="PRINTS" id="PR00667">
    <property type="entry name" value="RPERETINALR"/>
</dbReference>
<feature type="domain" description="G-protein coupled receptors family 1 profile" evidence="16">
    <location>
        <begin position="32"/>
        <end position="271"/>
    </location>
</feature>
<dbReference type="PANTHER" id="PTHR24240">
    <property type="entry name" value="OPSIN"/>
    <property type="match status" value="1"/>
</dbReference>
<keyword evidence="3 15" id="KW-0812">Transmembrane</keyword>
<feature type="transmembrane region" description="Helical" evidence="15">
    <location>
        <begin position="172"/>
        <end position="193"/>
    </location>
</feature>
<keyword evidence="4" id="KW-0681">Retinal protein</keyword>
<keyword evidence="10" id="KW-0675">Receptor</keyword>
<dbReference type="InterPro" id="IPR017452">
    <property type="entry name" value="GPCR_Rhodpsn_7TM"/>
</dbReference>
<sequence length="321" mass="36910">MATYTLPEGFTEFDMFTFGSALLVGGMLGFFLNGISILSFLRVREMRNPSNFLVFNLAVADLSLNINGLTAAYASYLRYWPFGQDGCAYHGFQGMIAILASISFLAAIAWDRYHQYCTRQKLFWTTSITISSIIWILSIFWSAVPLMGWGIYDFEPMRTCCTLDYTKGDRDYITYMLSLVVLYLMLPAFNMYSCYDSIYKHFKKIHYHRFNTSLPLRVLLMCWGPYVIMCVYACFDNVKLVSPKLRMVCIYFVFCNLTLCVKMKQLNTRLYTSFFLLLLTFSLTVCCGFLVAVSVIISNLCFLCAFSLVDASSYCKDKSYI</sequence>
<dbReference type="Gene3D" id="1.20.1070.10">
    <property type="entry name" value="Rhodopsin 7-helix transmembrane proteins"/>
    <property type="match status" value="1"/>
</dbReference>
<dbReference type="FunFam" id="1.20.1070.10:FF:000139">
    <property type="entry name" value="RPE-retinal G protein-coupled receptor isoform X1"/>
    <property type="match status" value="1"/>
</dbReference>
<feature type="transmembrane region" description="Helical" evidence="15">
    <location>
        <begin position="122"/>
        <end position="152"/>
    </location>
</feature>
<dbReference type="InterPro" id="IPR001793">
    <property type="entry name" value="RPE_GPCR"/>
</dbReference>
<evidence type="ECO:0000313" key="18">
    <source>
        <dbReference type="Proteomes" id="UP000005207"/>
    </source>
</evidence>
<evidence type="ECO:0000256" key="2">
    <source>
        <dbReference type="ARBA" id="ARBA00022606"/>
    </source>
</evidence>
<gene>
    <name evidence="17" type="primary">RGR</name>
    <name evidence="17" type="synonym">rgrb</name>
</gene>
<keyword evidence="18" id="KW-1185">Reference proteome</keyword>
<evidence type="ECO:0000256" key="3">
    <source>
        <dbReference type="ARBA" id="ARBA00022692"/>
    </source>
</evidence>
<reference evidence="17" key="2">
    <citation type="submission" date="2025-09" db="UniProtKB">
        <authorList>
            <consortium name="Ensembl"/>
        </authorList>
    </citation>
    <scope>IDENTIFICATION</scope>
</reference>
<reference evidence="17" key="1">
    <citation type="submission" date="2025-08" db="UniProtKB">
        <authorList>
            <consortium name="Ensembl"/>
        </authorList>
    </citation>
    <scope>IDENTIFICATION</scope>
</reference>
<evidence type="ECO:0000256" key="5">
    <source>
        <dbReference type="ARBA" id="ARBA00022989"/>
    </source>
</evidence>
<evidence type="ECO:0000256" key="9">
    <source>
        <dbReference type="ARBA" id="ARBA00023157"/>
    </source>
</evidence>
<feature type="transmembrane region" description="Helical" evidence="15">
    <location>
        <begin position="241"/>
        <end position="261"/>
    </location>
</feature>
<evidence type="ECO:0000256" key="11">
    <source>
        <dbReference type="ARBA" id="ARBA00023224"/>
    </source>
</evidence>
<evidence type="ECO:0000256" key="7">
    <source>
        <dbReference type="ARBA" id="ARBA00023040"/>
    </source>
</evidence>
<feature type="transmembrane region" description="Helical" evidence="15">
    <location>
        <begin position="88"/>
        <end position="110"/>
    </location>
</feature>
<proteinExistence type="predicted"/>
<keyword evidence="7" id="KW-0297">G-protein coupled receptor</keyword>
<evidence type="ECO:0000256" key="8">
    <source>
        <dbReference type="ARBA" id="ARBA00023136"/>
    </source>
</evidence>
<dbReference type="Proteomes" id="UP000005207">
    <property type="component" value="Unplaced"/>
</dbReference>
<dbReference type="Pfam" id="PF00001">
    <property type="entry name" value="7tm_1"/>
    <property type="match status" value="1"/>
</dbReference>
<dbReference type="AlphaFoldDB" id="A0A669D919"/>
<keyword evidence="9" id="KW-1015">Disulfide bond</keyword>
<evidence type="ECO:0000313" key="17">
    <source>
        <dbReference type="Ensembl" id="ENSONIP00000055449.1"/>
    </source>
</evidence>
<dbReference type="InParanoid" id="A0A669D919"/>
<dbReference type="PROSITE" id="PS50262">
    <property type="entry name" value="G_PROTEIN_RECEP_F1_2"/>
    <property type="match status" value="1"/>
</dbReference>
<feature type="transmembrane region" description="Helical" evidence="15">
    <location>
        <begin position="273"/>
        <end position="297"/>
    </location>
</feature>
<comment type="function">
    <text evidence="13">Receptor for all-trans- and 11-cis-retinal. Binds preferentially to the former and may catalyze the isomerization of the chromophore by a retinochrome-like mechanism.</text>
</comment>
<keyword evidence="4" id="KW-0600">Photoreceptor protein</keyword>
<dbReference type="GO" id="GO:0007601">
    <property type="term" value="P:visual perception"/>
    <property type="evidence" value="ECO:0007669"/>
    <property type="project" value="UniProtKB-KW"/>
</dbReference>
<evidence type="ECO:0000256" key="1">
    <source>
        <dbReference type="ARBA" id="ARBA00004141"/>
    </source>
</evidence>
<keyword evidence="11" id="KW-0807">Transducer</keyword>
<feature type="transmembrane region" description="Helical" evidence="15">
    <location>
        <begin position="214"/>
        <end position="235"/>
    </location>
</feature>
<dbReference type="GeneTree" id="ENSGT01130000278323"/>
<evidence type="ECO:0000256" key="6">
    <source>
        <dbReference type="ARBA" id="ARBA00022991"/>
    </source>
</evidence>
<evidence type="ECO:0000259" key="16">
    <source>
        <dbReference type="PROSITE" id="PS50262"/>
    </source>
</evidence>
<keyword evidence="2" id="KW-0716">Sensory transduction</keyword>
<evidence type="ECO:0000256" key="14">
    <source>
        <dbReference type="ARBA" id="ARBA00073686"/>
    </source>
</evidence>
<dbReference type="SUPFAM" id="SSF81321">
    <property type="entry name" value="Family A G protein-coupled receptor-like"/>
    <property type="match status" value="1"/>
</dbReference>
<feature type="transmembrane region" description="Helical" evidence="15">
    <location>
        <begin position="53"/>
        <end position="76"/>
    </location>
</feature>
<evidence type="ECO:0000256" key="12">
    <source>
        <dbReference type="ARBA" id="ARBA00023305"/>
    </source>
</evidence>
<keyword evidence="8 15" id="KW-0472">Membrane</keyword>
<dbReference type="PRINTS" id="PR00237">
    <property type="entry name" value="GPCRRHODOPSN"/>
</dbReference>
<accession>A0A669D919</accession>
<protein>
    <recommendedName>
        <fullName evidence="14">RPE-retinal G protein-coupled receptor</fullName>
    </recommendedName>
</protein>
<evidence type="ECO:0000256" key="4">
    <source>
        <dbReference type="ARBA" id="ARBA00022925"/>
    </source>
</evidence>
<organism evidence="17 18">
    <name type="scientific">Oreochromis niloticus</name>
    <name type="common">Nile tilapia</name>
    <name type="synonym">Tilapia nilotica</name>
    <dbReference type="NCBI Taxonomy" id="8128"/>
    <lineage>
        <taxon>Eukaryota</taxon>
        <taxon>Metazoa</taxon>
        <taxon>Chordata</taxon>
        <taxon>Craniata</taxon>
        <taxon>Vertebrata</taxon>
        <taxon>Euteleostomi</taxon>
        <taxon>Actinopterygii</taxon>
        <taxon>Neopterygii</taxon>
        <taxon>Teleostei</taxon>
        <taxon>Neoteleostei</taxon>
        <taxon>Acanthomorphata</taxon>
        <taxon>Ovalentaria</taxon>
        <taxon>Cichlomorphae</taxon>
        <taxon>Cichliformes</taxon>
        <taxon>Cichlidae</taxon>
        <taxon>African cichlids</taxon>
        <taxon>Pseudocrenilabrinae</taxon>
        <taxon>Oreochromini</taxon>
        <taxon>Oreochromis</taxon>
    </lineage>
</organism>
<evidence type="ECO:0000256" key="13">
    <source>
        <dbReference type="ARBA" id="ARBA00057095"/>
    </source>
</evidence>
<dbReference type="GO" id="GO:0004930">
    <property type="term" value="F:G protein-coupled receptor activity"/>
    <property type="evidence" value="ECO:0007669"/>
    <property type="project" value="UniProtKB-KW"/>
</dbReference>
<dbReference type="GO" id="GO:0016020">
    <property type="term" value="C:membrane"/>
    <property type="evidence" value="ECO:0007669"/>
    <property type="project" value="UniProtKB-SubCell"/>
</dbReference>
<evidence type="ECO:0000256" key="10">
    <source>
        <dbReference type="ARBA" id="ARBA00023170"/>
    </source>
</evidence>
<keyword evidence="6" id="KW-0157">Chromophore</keyword>
<comment type="subcellular location">
    <subcellularLocation>
        <location evidence="1">Membrane</location>
        <topology evidence="1">Multi-pass membrane protein</topology>
    </subcellularLocation>
</comment>
<dbReference type="GO" id="GO:0007602">
    <property type="term" value="P:phototransduction"/>
    <property type="evidence" value="ECO:0007669"/>
    <property type="project" value="UniProtKB-KW"/>
</dbReference>
<dbReference type="InterPro" id="IPR050125">
    <property type="entry name" value="GPCR_opsins"/>
</dbReference>
<keyword evidence="5 15" id="KW-1133">Transmembrane helix</keyword>
<dbReference type="Ensembl" id="ENSONIT00000091894.1">
    <property type="protein sequence ID" value="ENSONIP00000055449.1"/>
    <property type="gene ID" value="ENSONIG00000039506.1"/>
</dbReference>
<feature type="transmembrane region" description="Helical" evidence="15">
    <location>
        <begin position="20"/>
        <end position="41"/>
    </location>
</feature>
<name>A0A669D919_ORENI</name>
<evidence type="ECO:0000256" key="15">
    <source>
        <dbReference type="SAM" id="Phobius"/>
    </source>
</evidence>
<dbReference type="InterPro" id="IPR000276">
    <property type="entry name" value="GPCR_Rhodpsn"/>
</dbReference>
<keyword evidence="12" id="KW-0844">Vision</keyword>